<dbReference type="GeneID" id="8848891"/>
<evidence type="ECO:0000313" key="4">
    <source>
        <dbReference type="Proteomes" id="UP000006671"/>
    </source>
</evidence>
<dbReference type="Proteomes" id="UP000006671">
    <property type="component" value="Unassembled WGS sequence"/>
</dbReference>
<dbReference type="VEuPathDB" id="AmoebaDB:NAEGRDRAFT_67174"/>
<dbReference type="AlphaFoldDB" id="D2VE70"/>
<keyword evidence="1" id="KW-0175">Coiled coil</keyword>
<accession>D2VE70</accession>
<evidence type="ECO:0000256" key="1">
    <source>
        <dbReference type="SAM" id="Coils"/>
    </source>
</evidence>
<dbReference type="KEGG" id="ngr:NAEGRDRAFT_67174"/>
<sequence>MSFAGDDRFSATNSLRREYDSLLEHKQYLLKENQDLREFDRQMNQKLTSHHEVLRMLTTNIQSVKLEIQKLEGIKAQLLNEQSSKLVQDAESGTSGNTNNLDNRQESTNNNNKVTLQEILLTSYTEEILSSMDHKDILHIIQTLQQATNQTK</sequence>
<dbReference type="InParanoid" id="D2VE70"/>
<feature type="region of interest" description="Disordered" evidence="2">
    <location>
        <begin position="87"/>
        <end position="110"/>
    </location>
</feature>
<gene>
    <name evidence="3" type="ORF">NAEGRDRAFT_67174</name>
</gene>
<evidence type="ECO:0000313" key="3">
    <source>
        <dbReference type="EMBL" id="EFC44743.1"/>
    </source>
</evidence>
<proteinExistence type="predicted"/>
<reference evidence="3 4" key="1">
    <citation type="journal article" date="2010" name="Cell">
        <title>The genome of Naegleria gruberi illuminates early eukaryotic versatility.</title>
        <authorList>
            <person name="Fritz-Laylin L.K."/>
            <person name="Prochnik S.E."/>
            <person name="Ginger M.L."/>
            <person name="Dacks J.B."/>
            <person name="Carpenter M.L."/>
            <person name="Field M.C."/>
            <person name="Kuo A."/>
            <person name="Paredez A."/>
            <person name="Chapman J."/>
            <person name="Pham J."/>
            <person name="Shu S."/>
            <person name="Neupane R."/>
            <person name="Cipriano M."/>
            <person name="Mancuso J."/>
            <person name="Tu H."/>
            <person name="Salamov A."/>
            <person name="Lindquist E."/>
            <person name="Shapiro H."/>
            <person name="Lucas S."/>
            <person name="Grigoriev I.V."/>
            <person name="Cande W.Z."/>
            <person name="Fulton C."/>
            <person name="Rokhsar D.S."/>
            <person name="Dawson S.C."/>
        </authorList>
    </citation>
    <scope>NUCLEOTIDE SEQUENCE [LARGE SCALE GENOMIC DNA]</scope>
    <source>
        <strain evidence="3 4">NEG-M</strain>
    </source>
</reference>
<organism evidence="4">
    <name type="scientific">Naegleria gruberi</name>
    <name type="common">Amoeba</name>
    <dbReference type="NCBI Taxonomy" id="5762"/>
    <lineage>
        <taxon>Eukaryota</taxon>
        <taxon>Discoba</taxon>
        <taxon>Heterolobosea</taxon>
        <taxon>Tetramitia</taxon>
        <taxon>Eutetramitia</taxon>
        <taxon>Vahlkampfiidae</taxon>
        <taxon>Naegleria</taxon>
    </lineage>
</organism>
<dbReference type="EMBL" id="GG738866">
    <property type="protein sequence ID" value="EFC44743.1"/>
    <property type="molecule type" value="Genomic_DNA"/>
</dbReference>
<protein>
    <submittedName>
        <fullName evidence="3">Predicted protein</fullName>
    </submittedName>
</protein>
<evidence type="ECO:0000256" key="2">
    <source>
        <dbReference type="SAM" id="MobiDB-lite"/>
    </source>
</evidence>
<feature type="coiled-coil region" evidence="1">
    <location>
        <begin position="54"/>
        <end position="81"/>
    </location>
</feature>
<dbReference type="RefSeq" id="XP_002677487.1">
    <property type="nucleotide sequence ID" value="XM_002677441.1"/>
</dbReference>
<keyword evidence="4" id="KW-1185">Reference proteome</keyword>
<name>D2VE70_NAEGR</name>